<dbReference type="PANTHER" id="PTHR43017">
    <property type="entry name" value="GALACTOSIDE O-ACETYLTRANSFERASE"/>
    <property type="match status" value="1"/>
</dbReference>
<dbReference type="Pfam" id="PF12464">
    <property type="entry name" value="Mac"/>
    <property type="match status" value="1"/>
</dbReference>
<dbReference type="InterPro" id="IPR011004">
    <property type="entry name" value="Trimer_LpxA-like_sf"/>
</dbReference>
<evidence type="ECO:0000256" key="4">
    <source>
        <dbReference type="ARBA" id="ARBA00023315"/>
    </source>
</evidence>
<dbReference type="EC" id="2.3.1.-" evidence="5"/>
<dbReference type="InterPro" id="IPR024688">
    <property type="entry name" value="Mac_dom"/>
</dbReference>
<evidence type="ECO:0000313" key="7">
    <source>
        <dbReference type="EMBL" id="MFD2094689.1"/>
    </source>
</evidence>
<dbReference type="GO" id="GO:0016746">
    <property type="term" value="F:acyltransferase activity"/>
    <property type="evidence" value="ECO:0007669"/>
    <property type="project" value="UniProtKB-KW"/>
</dbReference>
<keyword evidence="4 5" id="KW-0012">Acyltransferase</keyword>
<keyword evidence="2 5" id="KW-0808">Transferase</keyword>
<evidence type="ECO:0000313" key="8">
    <source>
        <dbReference type="Proteomes" id="UP001597380"/>
    </source>
</evidence>
<feature type="domain" description="Maltose/galactoside acetyltransferase" evidence="6">
    <location>
        <begin position="4"/>
        <end position="58"/>
    </location>
</feature>
<name>A0ABW4XI12_9GAMM</name>
<organism evidence="7 8">
    <name type="scientific">Corallincola platygyrae</name>
    <dbReference type="NCBI Taxonomy" id="1193278"/>
    <lineage>
        <taxon>Bacteria</taxon>
        <taxon>Pseudomonadati</taxon>
        <taxon>Pseudomonadota</taxon>
        <taxon>Gammaproteobacteria</taxon>
        <taxon>Alteromonadales</taxon>
        <taxon>Psychromonadaceae</taxon>
        <taxon>Corallincola</taxon>
    </lineage>
</organism>
<evidence type="ECO:0000259" key="6">
    <source>
        <dbReference type="SMART" id="SM01266"/>
    </source>
</evidence>
<gene>
    <name evidence="7" type="ORF">ACFSJ3_01735</name>
</gene>
<protein>
    <recommendedName>
        <fullName evidence="5">Acetyltransferase</fullName>
        <ecNumber evidence="5">2.3.1.-</ecNumber>
    </recommendedName>
</protein>
<evidence type="ECO:0000256" key="3">
    <source>
        <dbReference type="ARBA" id="ARBA00022737"/>
    </source>
</evidence>
<dbReference type="PANTHER" id="PTHR43017:SF1">
    <property type="entry name" value="ACETYLTRANSFERASE YJL218W-RELATED"/>
    <property type="match status" value="1"/>
</dbReference>
<comment type="caution">
    <text evidence="7">The sequence shown here is derived from an EMBL/GenBank/DDBJ whole genome shotgun (WGS) entry which is preliminary data.</text>
</comment>
<reference evidence="8" key="1">
    <citation type="journal article" date="2019" name="Int. J. Syst. Evol. Microbiol.">
        <title>The Global Catalogue of Microorganisms (GCM) 10K type strain sequencing project: providing services to taxonomists for standard genome sequencing and annotation.</title>
        <authorList>
            <consortium name="The Broad Institute Genomics Platform"/>
            <consortium name="The Broad Institute Genome Sequencing Center for Infectious Disease"/>
            <person name="Wu L."/>
            <person name="Ma J."/>
        </authorList>
    </citation>
    <scope>NUCLEOTIDE SEQUENCE [LARGE SCALE GENOMIC DNA]</scope>
    <source>
        <strain evidence="8">CGMCC 1.10992</strain>
    </source>
</reference>
<keyword evidence="8" id="KW-1185">Reference proteome</keyword>
<dbReference type="EMBL" id="JBHUHT010000004">
    <property type="protein sequence ID" value="MFD2094689.1"/>
    <property type="molecule type" value="Genomic_DNA"/>
</dbReference>
<dbReference type="Gene3D" id="2.160.10.10">
    <property type="entry name" value="Hexapeptide repeat proteins"/>
    <property type="match status" value="1"/>
</dbReference>
<comment type="similarity">
    <text evidence="1 5">Belongs to the transferase hexapeptide repeat family.</text>
</comment>
<dbReference type="RefSeq" id="WP_345338859.1">
    <property type="nucleotide sequence ID" value="NZ_BAABLI010000007.1"/>
</dbReference>
<evidence type="ECO:0000256" key="5">
    <source>
        <dbReference type="RuleBase" id="RU367021"/>
    </source>
</evidence>
<dbReference type="Pfam" id="PF00132">
    <property type="entry name" value="Hexapep"/>
    <property type="match status" value="1"/>
</dbReference>
<accession>A0ABW4XI12</accession>
<dbReference type="InterPro" id="IPR039369">
    <property type="entry name" value="LacA-like"/>
</dbReference>
<sequence>MTEKEKMLAGQPYDAWDETLLAERMRAKSLCHKFNMADPTDLPARMAIMAELVNLKGKAHFEPNFFCDYGYNITVGDNFYANHNLTILDVCEVVIGDHVLFGPHVMIAGGAHPTDPEQRKHTEYGAPIRIGDNVWVGGNVSIMPGITIGDNCVIGAGSVVTKNIPANSIAVGNPCQVKKSV</sequence>
<dbReference type="InterPro" id="IPR001451">
    <property type="entry name" value="Hexapep"/>
</dbReference>
<evidence type="ECO:0000256" key="2">
    <source>
        <dbReference type="ARBA" id="ARBA00022679"/>
    </source>
</evidence>
<dbReference type="CDD" id="cd03357">
    <property type="entry name" value="LbH_MAT_GAT"/>
    <property type="match status" value="1"/>
</dbReference>
<dbReference type="SUPFAM" id="SSF51161">
    <property type="entry name" value="Trimeric LpxA-like enzymes"/>
    <property type="match status" value="1"/>
</dbReference>
<evidence type="ECO:0000256" key="1">
    <source>
        <dbReference type="ARBA" id="ARBA00007274"/>
    </source>
</evidence>
<dbReference type="Proteomes" id="UP001597380">
    <property type="component" value="Unassembled WGS sequence"/>
</dbReference>
<dbReference type="SMART" id="SM01266">
    <property type="entry name" value="Mac"/>
    <property type="match status" value="1"/>
</dbReference>
<proteinExistence type="inferred from homology"/>
<keyword evidence="3" id="KW-0677">Repeat</keyword>